<evidence type="ECO:0000256" key="4">
    <source>
        <dbReference type="ARBA" id="ARBA00023136"/>
    </source>
</evidence>
<dbReference type="GO" id="GO:0015232">
    <property type="term" value="F:heme transmembrane transporter activity"/>
    <property type="evidence" value="ECO:0007669"/>
    <property type="project" value="TreeGrafter"/>
</dbReference>
<feature type="transmembrane region" description="Helical" evidence="6">
    <location>
        <begin position="20"/>
        <end position="42"/>
    </location>
</feature>
<dbReference type="AlphaFoldDB" id="A0A0N4VLC2"/>
<dbReference type="InterPro" id="IPR004156">
    <property type="entry name" value="OATP"/>
</dbReference>
<dbReference type="InterPro" id="IPR011701">
    <property type="entry name" value="MFS"/>
</dbReference>
<sequence length="447" mass="49098">MENNEEAKVKGESCLKKRYFILGMFIAVSASSGFQWIEYSIIAHTIVKFYNVSYMWVDWTSVIYMVAYAILVIPASWFMHKYGLRKAIVIGATGNCIGSAIKFASTSSDQFWVSFLGQTIVGSSQVFFLGAPPLLAAIWFDPKQMSTACAAGVFGNQLGIALGFLIPPLVVKPNTVETIGEGLHKPQTSVFSEKPHHKGNLRLKNVRNAEGAVDYFTSLKKLSKNPSFVLLFLSYGTVYSINVGVFYALSTFLSQIVLSYYPNEQTRTGTIGLLIVVAGMFGSVAGGVVLDRFHLYKITTVTVYTFSVIGTAALAFLLLYAPISSIFIIAAILGFFMTGYLPIGFEYGVELTFPISESTTSGLLNLSAQVLDQLLFYLVLFIRLNRKYLIFGTLIIVTLGQILGSVSVLACNIILTAILFVGLILTMFIKSDLRRQKAHENLKCDVG</sequence>
<dbReference type="GO" id="GO:0020037">
    <property type="term" value="F:heme binding"/>
    <property type="evidence" value="ECO:0007669"/>
    <property type="project" value="TreeGrafter"/>
</dbReference>
<feature type="transmembrane region" description="Helical" evidence="6">
    <location>
        <begin position="388"/>
        <end position="406"/>
    </location>
</feature>
<dbReference type="OrthoDB" id="422206at2759"/>
<keyword evidence="2 6" id="KW-0812">Transmembrane</keyword>
<feature type="transmembrane region" description="Helical" evidence="6">
    <location>
        <begin position="363"/>
        <end position="381"/>
    </location>
</feature>
<proteinExistence type="predicted"/>
<dbReference type="InterPro" id="IPR036259">
    <property type="entry name" value="MFS_trans_sf"/>
</dbReference>
<evidence type="ECO:0000256" key="5">
    <source>
        <dbReference type="ARBA" id="ARBA00023157"/>
    </source>
</evidence>
<accession>A0A0N4VLC2</accession>
<feature type="transmembrane region" description="Helical" evidence="6">
    <location>
        <begin position="228"/>
        <end position="249"/>
    </location>
</feature>
<evidence type="ECO:0000256" key="3">
    <source>
        <dbReference type="ARBA" id="ARBA00022989"/>
    </source>
</evidence>
<reference evidence="7 8" key="2">
    <citation type="submission" date="2018-10" db="EMBL/GenBank/DDBJ databases">
        <authorList>
            <consortium name="Pathogen Informatics"/>
        </authorList>
    </citation>
    <scope>NUCLEOTIDE SEQUENCE [LARGE SCALE GENOMIC DNA]</scope>
</reference>
<evidence type="ECO:0000256" key="1">
    <source>
        <dbReference type="ARBA" id="ARBA00004141"/>
    </source>
</evidence>
<organism evidence="9">
    <name type="scientific">Enterobius vermicularis</name>
    <name type="common">Human pinworm</name>
    <dbReference type="NCBI Taxonomy" id="51028"/>
    <lineage>
        <taxon>Eukaryota</taxon>
        <taxon>Metazoa</taxon>
        <taxon>Ecdysozoa</taxon>
        <taxon>Nematoda</taxon>
        <taxon>Chromadorea</taxon>
        <taxon>Rhabditida</taxon>
        <taxon>Spirurina</taxon>
        <taxon>Oxyuridomorpha</taxon>
        <taxon>Oxyuroidea</taxon>
        <taxon>Oxyuridae</taxon>
        <taxon>Enterobius</taxon>
    </lineage>
</organism>
<feature type="transmembrane region" description="Helical" evidence="6">
    <location>
        <begin position="270"/>
        <end position="290"/>
    </location>
</feature>
<keyword evidence="3 6" id="KW-1133">Transmembrane helix</keyword>
<dbReference type="Pfam" id="PF07690">
    <property type="entry name" value="MFS_1"/>
    <property type="match status" value="1"/>
</dbReference>
<feature type="transmembrane region" description="Helical" evidence="6">
    <location>
        <begin position="147"/>
        <end position="166"/>
    </location>
</feature>
<dbReference type="PANTHER" id="PTHR10924:SF4">
    <property type="entry name" value="GH15861P"/>
    <property type="match status" value="1"/>
</dbReference>
<dbReference type="GO" id="GO:0097037">
    <property type="term" value="P:heme export"/>
    <property type="evidence" value="ECO:0007669"/>
    <property type="project" value="TreeGrafter"/>
</dbReference>
<name>A0A0N4VLC2_ENTVE</name>
<dbReference type="STRING" id="51028.A0A0N4VLC2"/>
<protein>
    <submittedName>
        <fullName evidence="9">MFS domain-containing protein</fullName>
    </submittedName>
</protein>
<dbReference type="EMBL" id="UXUI01011405">
    <property type="protein sequence ID" value="VDD96217.1"/>
    <property type="molecule type" value="Genomic_DNA"/>
</dbReference>
<keyword evidence="8" id="KW-1185">Reference proteome</keyword>
<dbReference type="PANTHER" id="PTHR10924">
    <property type="entry name" value="MAJOR FACILITATOR SUPERFAMILY PROTEIN-RELATED"/>
    <property type="match status" value="1"/>
</dbReference>
<evidence type="ECO:0000313" key="9">
    <source>
        <dbReference type="WBParaSite" id="EVEC_0001168201-mRNA-1"/>
    </source>
</evidence>
<evidence type="ECO:0000313" key="7">
    <source>
        <dbReference type="EMBL" id="VDD96217.1"/>
    </source>
</evidence>
<gene>
    <name evidence="7" type="ORF">EVEC_LOCUS10968</name>
</gene>
<feature type="transmembrane region" description="Helical" evidence="6">
    <location>
        <begin position="326"/>
        <end position="343"/>
    </location>
</feature>
<dbReference type="Gene3D" id="1.20.1250.20">
    <property type="entry name" value="MFS general substrate transporter like domains"/>
    <property type="match status" value="2"/>
</dbReference>
<dbReference type="WBParaSite" id="EVEC_0001168201-mRNA-1">
    <property type="protein sequence ID" value="EVEC_0001168201-mRNA-1"/>
    <property type="gene ID" value="EVEC_0001168201"/>
</dbReference>
<feature type="transmembrane region" description="Helical" evidence="6">
    <location>
        <begin position="296"/>
        <end position="319"/>
    </location>
</feature>
<reference evidence="9" key="1">
    <citation type="submission" date="2017-02" db="UniProtKB">
        <authorList>
            <consortium name="WormBaseParasite"/>
        </authorList>
    </citation>
    <scope>IDENTIFICATION</scope>
</reference>
<dbReference type="InterPro" id="IPR049680">
    <property type="entry name" value="FLVCR1-2_SLC49-like"/>
</dbReference>
<dbReference type="GO" id="GO:0016020">
    <property type="term" value="C:membrane"/>
    <property type="evidence" value="ECO:0007669"/>
    <property type="project" value="UniProtKB-SubCell"/>
</dbReference>
<comment type="subcellular location">
    <subcellularLocation>
        <location evidence="1">Membrane</location>
        <topology evidence="1">Multi-pass membrane protein</topology>
    </subcellularLocation>
</comment>
<feature type="transmembrane region" description="Helical" evidence="6">
    <location>
        <begin position="412"/>
        <end position="429"/>
    </location>
</feature>
<evidence type="ECO:0000313" key="8">
    <source>
        <dbReference type="Proteomes" id="UP000274131"/>
    </source>
</evidence>
<keyword evidence="5" id="KW-1015">Disulfide bond</keyword>
<evidence type="ECO:0000256" key="6">
    <source>
        <dbReference type="SAM" id="Phobius"/>
    </source>
</evidence>
<feature type="transmembrane region" description="Helical" evidence="6">
    <location>
        <begin position="62"/>
        <end position="80"/>
    </location>
</feature>
<keyword evidence="4 6" id="KW-0472">Membrane</keyword>
<dbReference type="Proteomes" id="UP000274131">
    <property type="component" value="Unassembled WGS sequence"/>
</dbReference>
<evidence type="ECO:0000256" key="2">
    <source>
        <dbReference type="ARBA" id="ARBA00022692"/>
    </source>
</evidence>
<dbReference type="Pfam" id="PF03137">
    <property type="entry name" value="OATP"/>
    <property type="match status" value="1"/>
</dbReference>
<dbReference type="SUPFAM" id="SSF103473">
    <property type="entry name" value="MFS general substrate transporter"/>
    <property type="match status" value="1"/>
</dbReference>